<feature type="compositionally biased region" description="Basic and acidic residues" evidence="1">
    <location>
        <begin position="8"/>
        <end position="20"/>
    </location>
</feature>
<dbReference type="VEuPathDB" id="PlasmoDB:PGSY75_1418200"/>
<reference evidence="2 3" key="1">
    <citation type="journal article" date="2016" name="Nat. Commun.">
        <title>Genomes of cryptic chimpanzee Plasmodium species reveal key evolutionary events leading to human malaria.</title>
        <authorList>
            <person name="Sundararaman S.A."/>
            <person name="Plenderleith L.J."/>
            <person name="Liu W."/>
            <person name="Loy D.E."/>
            <person name="Learn G.H."/>
            <person name="Li Y."/>
            <person name="Shaw K.S."/>
            <person name="Ayouba A."/>
            <person name="Peeters M."/>
            <person name="Speede S."/>
            <person name="Shaw G.M."/>
            <person name="Bushman F.D."/>
            <person name="Brisson D."/>
            <person name="Rayner J.C."/>
            <person name="Sharp P.M."/>
            <person name="Hahn B.H."/>
        </authorList>
    </citation>
    <scope>NUCLEOTIDE SEQUENCE [LARGE SCALE GENOMIC DNA]</scope>
    <source>
        <strain evidence="2 3">SY75</strain>
    </source>
</reference>
<dbReference type="EMBL" id="LVLB01000015">
    <property type="protein sequence ID" value="KYN95793.1"/>
    <property type="molecule type" value="Genomic_DNA"/>
</dbReference>
<dbReference type="GeneID" id="29778479"/>
<evidence type="ECO:0000313" key="3">
    <source>
        <dbReference type="Proteomes" id="UP000076004"/>
    </source>
</evidence>
<evidence type="ECO:0000256" key="1">
    <source>
        <dbReference type="SAM" id="MobiDB-lite"/>
    </source>
</evidence>
<feature type="region of interest" description="Disordered" evidence="1">
    <location>
        <begin position="1"/>
        <end position="50"/>
    </location>
</feature>
<dbReference type="KEGG" id="pgab:PGSY75_1418200"/>
<dbReference type="AlphaFoldDB" id="A0A151LA01"/>
<protein>
    <submittedName>
        <fullName evidence="2">Uncharacterized protein</fullName>
    </submittedName>
</protein>
<accession>A0A151LA01</accession>
<organism evidence="2 3">
    <name type="scientific">Plasmodium gaboni</name>
    <dbReference type="NCBI Taxonomy" id="647221"/>
    <lineage>
        <taxon>Eukaryota</taxon>
        <taxon>Sar</taxon>
        <taxon>Alveolata</taxon>
        <taxon>Apicomplexa</taxon>
        <taxon>Aconoidasida</taxon>
        <taxon>Haemosporida</taxon>
        <taxon>Plasmodiidae</taxon>
        <taxon>Plasmodium</taxon>
        <taxon>Plasmodium (Laverania)</taxon>
    </lineage>
</organism>
<sequence>MSQTNKQNDNKKNKITRESLLDDQFSENPSSKFVLNKEEKKEEEINPNISQQKVNKKKPLIDRSLIGQFSVEKYKSFLSKIEKSNEDIKNKDAESVRIDKDILDSECYNNNNNNNESCVLMDVSVGIYDVCNENISDDKLRDMNITIAEVKNQDEDEQDGKDLIQEI</sequence>
<feature type="compositionally biased region" description="Basic and acidic residues" evidence="1">
    <location>
        <begin position="35"/>
        <end position="44"/>
    </location>
</feature>
<dbReference type="Proteomes" id="UP000076004">
    <property type="component" value="Unassembled WGS sequence"/>
</dbReference>
<gene>
    <name evidence="2" type="ORF">PGSY75_1418200</name>
</gene>
<proteinExistence type="predicted"/>
<name>A0A151LA01_9APIC</name>
<evidence type="ECO:0000313" key="2">
    <source>
        <dbReference type="EMBL" id="KYN95793.1"/>
    </source>
</evidence>
<comment type="caution">
    <text evidence="2">The sequence shown here is derived from an EMBL/GenBank/DDBJ whole genome shotgun (WGS) entry which is preliminary data.</text>
</comment>
<dbReference type="VEuPathDB" id="PlasmoDB:PGABG01_1416600"/>
<dbReference type="RefSeq" id="XP_018639259.1">
    <property type="nucleotide sequence ID" value="XM_018787887.1"/>
</dbReference>